<evidence type="ECO:0000313" key="11">
    <source>
        <dbReference type="EMBL" id="RRN45886.1"/>
    </source>
</evidence>
<dbReference type="EC" id="2.3.1.274" evidence="8 10"/>
<keyword evidence="5 10" id="KW-0443">Lipid metabolism</keyword>
<keyword evidence="6 10" id="KW-0594">Phospholipid biosynthesis</keyword>
<keyword evidence="11" id="KW-0012">Acyltransferase</keyword>
<dbReference type="GO" id="GO:0005737">
    <property type="term" value="C:cytoplasm"/>
    <property type="evidence" value="ECO:0007669"/>
    <property type="project" value="UniProtKB-SubCell"/>
</dbReference>
<dbReference type="EMBL" id="RRUE01000001">
    <property type="protein sequence ID" value="RRN45886.1"/>
    <property type="molecule type" value="Genomic_DNA"/>
</dbReference>
<evidence type="ECO:0000256" key="4">
    <source>
        <dbReference type="ARBA" id="ARBA00022679"/>
    </source>
</evidence>
<dbReference type="NCBIfam" id="TIGR00182">
    <property type="entry name" value="plsX"/>
    <property type="match status" value="1"/>
</dbReference>
<dbReference type="Gene3D" id="3.40.718.10">
    <property type="entry name" value="Isopropylmalate Dehydrogenase"/>
    <property type="match status" value="1"/>
</dbReference>
<dbReference type="RefSeq" id="WP_125095313.1">
    <property type="nucleotide sequence ID" value="NZ_RRUE01000001.1"/>
</dbReference>
<dbReference type="SUPFAM" id="SSF53659">
    <property type="entry name" value="Isocitrate/Isopropylmalate dehydrogenase-like"/>
    <property type="match status" value="1"/>
</dbReference>
<keyword evidence="7 10" id="KW-1208">Phospholipid metabolism</keyword>
<dbReference type="InterPro" id="IPR012281">
    <property type="entry name" value="Phospholipid_synth_PlsX-like"/>
</dbReference>
<dbReference type="AlphaFoldDB" id="A0A426FT68"/>
<evidence type="ECO:0000256" key="8">
    <source>
        <dbReference type="ARBA" id="ARBA00024069"/>
    </source>
</evidence>
<comment type="subcellular location">
    <subcellularLocation>
        <location evidence="10">Cytoplasm</location>
    </subcellularLocation>
    <text evidence="10">Associated with the membrane possibly through PlsY.</text>
</comment>
<dbReference type="PIRSF" id="PIRSF002465">
    <property type="entry name" value="Phsphlp_syn_PlsX"/>
    <property type="match status" value="1"/>
</dbReference>
<dbReference type="Proteomes" id="UP000270261">
    <property type="component" value="Unassembled WGS sequence"/>
</dbReference>
<proteinExistence type="inferred from homology"/>
<keyword evidence="4 10" id="KW-0808">Transferase</keyword>
<name>A0A426FT68_9BURK</name>
<dbReference type="Pfam" id="PF02504">
    <property type="entry name" value="FA_synthesis"/>
    <property type="match status" value="1"/>
</dbReference>
<evidence type="ECO:0000256" key="3">
    <source>
        <dbReference type="ARBA" id="ARBA00022516"/>
    </source>
</evidence>
<dbReference type="OrthoDB" id="9806408at2"/>
<evidence type="ECO:0000313" key="12">
    <source>
        <dbReference type="Proteomes" id="UP000270261"/>
    </source>
</evidence>
<keyword evidence="2 10" id="KW-0963">Cytoplasm</keyword>
<dbReference type="UniPathway" id="UPA00085"/>
<dbReference type="InterPro" id="IPR003664">
    <property type="entry name" value="FA_synthesis"/>
</dbReference>
<keyword evidence="3 10" id="KW-0444">Lipid biosynthesis</keyword>
<evidence type="ECO:0000256" key="5">
    <source>
        <dbReference type="ARBA" id="ARBA00023098"/>
    </source>
</evidence>
<evidence type="ECO:0000256" key="6">
    <source>
        <dbReference type="ARBA" id="ARBA00023209"/>
    </source>
</evidence>
<dbReference type="HAMAP" id="MF_00019">
    <property type="entry name" value="PlsX"/>
    <property type="match status" value="1"/>
</dbReference>
<evidence type="ECO:0000256" key="7">
    <source>
        <dbReference type="ARBA" id="ARBA00023264"/>
    </source>
</evidence>
<evidence type="ECO:0000256" key="10">
    <source>
        <dbReference type="HAMAP-Rule" id="MF_00019"/>
    </source>
</evidence>
<sequence length="360" mass="37850">MSVRLAIDAMGGDHGLTVTVPAALSFLQSHPDAHLLLVGRPDEVEAALQQQLSRVQGGPAPALSARIRVVPASEVIRMDDNPVQALRNRRDSSMRIAIEQVKAGEADACVSAGNTGALMAISRFVLKMLPGIDRPAIATQLPTQNGGFTTMLDLGANVDCEPAHLLQFAVMGSALASVLDGKERPTVGLLNIGEELIKGNDVVKEAARLIRETPLNFVGNVEGNDVYGGKSDVVVCDGFVGNVALKTSEGVAQMIGSFLRQELSRNWLTRLGALCAMPALKRFRQRVDHRRYNGACLIGLRGIVLKSHGSADVLAFEAALRRAYDAARNGLLRRIEGAMAAAAAAAPPPAAGAAAEGSTA</sequence>
<dbReference type="PANTHER" id="PTHR30100">
    <property type="entry name" value="FATTY ACID/PHOSPHOLIPID SYNTHESIS PROTEIN PLSX"/>
    <property type="match status" value="1"/>
</dbReference>
<dbReference type="GO" id="GO:0006633">
    <property type="term" value="P:fatty acid biosynthetic process"/>
    <property type="evidence" value="ECO:0007669"/>
    <property type="project" value="UniProtKB-UniRule"/>
</dbReference>
<protein>
    <recommendedName>
        <fullName evidence="8 10">Phosphate acyltransferase</fullName>
        <ecNumber evidence="8 10">2.3.1.274</ecNumber>
    </recommendedName>
    <alternativeName>
        <fullName evidence="10">Acyl-ACP phosphotransacylase</fullName>
    </alternativeName>
    <alternativeName>
        <fullName evidence="10">Acyl-[acyl-carrier-protein]--phosphate acyltransferase</fullName>
    </alternativeName>
    <alternativeName>
        <fullName evidence="10">Phosphate-acyl-ACP acyltransferase</fullName>
    </alternativeName>
</protein>
<comment type="subunit">
    <text evidence="9 10">Homodimer. Probably interacts with PlsY.</text>
</comment>
<gene>
    <name evidence="10 11" type="primary">plsX</name>
    <name evidence="11" type="ORF">EHV23_07115</name>
</gene>
<comment type="caution">
    <text evidence="11">The sequence shown here is derived from an EMBL/GenBank/DDBJ whole genome shotgun (WGS) entry which is preliminary data.</text>
</comment>
<comment type="function">
    <text evidence="10">Catalyzes the reversible formation of acyl-phosphate (acyl-PO(4)) from acyl-[acyl-carrier-protein] (acyl-ACP). This enzyme utilizes acyl-ACP as fatty acyl donor, but not acyl-CoA.</text>
</comment>
<comment type="catalytic activity">
    <reaction evidence="1 10">
        <text>a fatty acyl-[ACP] + phosphate = an acyl phosphate + holo-[ACP]</text>
        <dbReference type="Rhea" id="RHEA:42292"/>
        <dbReference type="Rhea" id="RHEA-COMP:9685"/>
        <dbReference type="Rhea" id="RHEA-COMP:14125"/>
        <dbReference type="ChEBI" id="CHEBI:43474"/>
        <dbReference type="ChEBI" id="CHEBI:59918"/>
        <dbReference type="ChEBI" id="CHEBI:64479"/>
        <dbReference type="ChEBI" id="CHEBI:138651"/>
        <dbReference type="EC" id="2.3.1.274"/>
    </reaction>
</comment>
<evidence type="ECO:0000256" key="9">
    <source>
        <dbReference type="ARBA" id="ARBA00046608"/>
    </source>
</evidence>
<keyword evidence="12" id="KW-1185">Reference proteome</keyword>
<organism evidence="11 12">
    <name type="scientific">Lautropia dentalis</name>
    <dbReference type="NCBI Taxonomy" id="2490857"/>
    <lineage>
        <taxon>Bacteria</taxon>
        <taxon>Pseudomonadati</taxon>
        <taxon>Pseudomonadota</taxon>
        <taxon>Betaproteobacteria</taxon>
        <taxon>Burkholderiales</taxon>
        <taxon>Burkholderiaceae</taxon>
        <taxon>Lautropia</taxon>
    </lineage>
</organism>
<evidence type="ECO:0000256" key="2">
    <source>
        <dbReference type="ARBA" id="ARBA00022490"/>
    </source>
</evidence>
<accession>A0A426FT68</accession>
<comment type="pathway">
    <text evidence="10">Lipid metabolism; phospholipid metabolism.</text>
</comment>
<dbReference type="GO" id="GO:0043811">
    <property type="term" value="F:phosphate:acyl-[acyl carrier protein] acyltransferase activity"/>
    <property type="evidence" value="ECO:0007669"/>
    <property type="project" value="UniProtKB-UniRule"/>
</dbReference>
<comment type="similarity">
    <text evidence="10">Belongs to the PlsX family.</text>
</comment>
<dbReference type="PANTHER" id="PTHR30100:SF1">
    <property type="entry name" value="PHOSPHATE ACYLTRANSFERASE"/>
    <property type="match status" value="1"/>
</dbReference>
<evidence type="ECO:0000256" key="1">
    <source>
        <dbReference type="ARBA" id="ARBA00001232"/>
    </source>
</evidence>
<dbReference type="GO" id="GO:0008654">
    <property type="term" value="P:phospholipid biosynthetic process"/>
    <property type="evidence" value="ECO:0007669"/>
    <property type="project" value="UniProtKB-KW"/>
</dbReference>
<reference evidence="11 12" key="1">
    <citation type="submission" date="2018-11" db="EMBL/GenBank/DDBJ databases">
        <title>Genome sequencing of Lautropia sp. KCOM 2505 (= ChDC F240).</title>
        <authorList>
            <person name="Kook J.-K."/>
            <person name="Park S.-N."/>
            <person name="Lim Y.K."/>
        </authorList>
    </citation>
    <scope>NUCLEOTIDE SEQUENCE [LARGE SCALE GENOMIC DNA]</scope>
    <source>
        <strain evidence="11 12">KCOM 2505</strain>
    </source>
</reference>